<reference evidence="1" key="2">
    <citation type="journal article" date="2015" name="Fish Shellfish Immunol.">
        <title>Early steps in the European eel (Anguilla anguilla)-Vibrio vulnificus interaction in the gills: Role of the RtxA13 toxin.</title>
        <authorList>
            <person name="Callol A."/>
            <person name="Pajuelo D."/>
            <person name="Ebbesson L."/>
            <person name="Teles M."/>
            <person name="MacKenzie S."/>
            <person name="Amaro C."/>
        </authorList>
    </citation>
    <scope>NUCLEOTIDE SEQUENCE</scope>
</reference>
<proteinExistence type="predicted"/>
<accession>A0A0E9SPQ6</accession>
<sequence>MSRFLPRFPPIVEFFLTTVSVFSSHQGIFLTLLAFWEFRLNFPLVFLLFLCKASL</sequence>
<evidence type="ECO:0000313" key="1">
    <source>
        <dbReference type="EMBL" id="JAH42508.1"/>
    </source>
</evidence>
<name>A0A0E9SPQ6_ANGAN</name>
<reference evidence="1" key="1">
    <citation type="submission" date="2014-11" db="EMBL/GenBank/DDBJ databases">
        <authorList>
            <person name="Amaro Gonzalez C."/>
        </authorList>
    </citation>
    <scope>NUCLEOTIDE SEQUENCE</scope>
</reference>
<protein>
    <submittedName>
        <fullName evidence="1">Uncharacterized protein</fullName>
    </submittedName>
</protein>
<organism evidence="1">
    <name type="scientific">Anguilla anguilla</name>
    <name type="common">European freshwater eel</name>
    <name type="synonym">Muraena anguilla</name>
    <dbReference type="NCBI Taxonomy" id="7936"/>
    <lineage>
        <taxon>Eukaryota</taxon>
        <taxon>Metazoa</taxon>
        <taxon>Chordata</taxon>
        <taxon>Craniata</taxon>
        <taxon>Vertebrata</taxon>
        <taxon>Euteleostomi</taxon>
        <taxon>Actinopterygii</taxon>
        <taxon>Neopterygii</taxon>
        <taxon>Teleostei</taxon>
        <taxon>Anguilliformes</taxon>
        <taxon>Anguillidae</taxon>
        <taxon>Anguilla</taxon>
    </lineage>
</organism>
<dbReference type="AlphaFoldDB" id="A0A0E9SPQ6"/>
<dbReference type="EMBL" id="GBXM01066069">
    <property type="protein sequence ID" value="JAH42508.1"/>
    <property type="molecule type" value="Transcribed_RNA"/>
</dbReference>